<sequence>MFHSYEYEGPQAHTLDLANIPKECLTVTVDIRDEKLKAAVERRITDLKRSLKGATEEGQWALAGVIATKLRALEEVLKEAGF</sequence>
<keyword evidence="2" id="KW-1185">Reference proteome</keyword>
<evidence type="ECO:0000313" key="2">
    <source>
        <dbReference type="Proteomes" id="UP001553843"/>
    </source>
</evidence>
<accession>A0ABV3M713</accession>
<dbReference type="Proteomes" id="UP001553843">
    <property type="component" value="Unassembled WGS sequence"/>
</dbReference>
<comment type="caution">
    <text evidence="1">The sequence shown here is derived from an EMBL/GenBank/DDBJ whole genome shotgun (WGS) entry which is preliminary data.</text>
</comment>
<organism evidence="1 2">
    <name type="scientific">Streptomyces huasconensis</name>
    <dbReference type="NCBI Taxonomy" id="1854574"/>
    <lineage>
        <taxon>Bacteria</taxon>
        <taxon>Bacillati</taxon>
        <taxon>Actinomycetota</taxon>
        <taxon>Actinomycetes</taxon>
        <taxon>Kitasatosporales</taxon>
        <taxon>Streptomycetaceae</taxon>
        <taxon>Streptomyces</taxon>
    </lineage>
</organism>
<protein>
    <submittedName>
        <fullName evidence="1">Uncharacterized protein</fullName>
    </submittedName>
</protein>
<gene>
    <name evidence="1" type="ORF">AB0887_36800</name>
</gene>
<dbReference type="RefSeq" id="WP_359774930.1">
    <property type="nucleotide sequence ID" value="NZ_JBEYRR010000002.1"/>
</dbReference>
<name>A0ABV3M713_9ACTN</name>
<evidence type="ECO:0000313" key="1">
    <source>
        <dbReference type="EMBL" id="MEW2367486.1"/>
    </source>
</evidence>
<dbReference type="EMBL" id="JBEYRS010000026">
    <property type="protein sequence ID" value="MEW2367486.1"/>
    <property type="molecule type" value="Genomic_DNA"/>
</dbReference>
<reference evidence="1 2" key="1">
    <citation type="submission" date="2024-06" db="EMBL/GenBank/DDBJ databases">
        <title>The Natural Products Discovery Center: Release of the First 8490 Sequenced Strains for Exploring Actinobacteria Biosynthetic Diversity.</title>
        <authorList>
            <person name="Kalkreuter E."/>
            <person name="Kautsar S.A."/>
            <person name="Yang D."/>
            <person name="Bader C.D."/>
            <person name="Teijaro C.N."/>
            <person name="Fluegel L."/>
            <person name="Davis C.M."/>
            <person name="Simpson J.R."/>
            <person name="Lauterbach L."/>
            <person name="Steele A.D."/>
            <person name="Gui C."/>
            <person name="Meng S."/>
            <person name="Li G."/>
            <person name="Viehrig K."/>
            <person name="Ye F."/>
            <person name="Su P."/>
            <person name="Kiefer A.F."/>
            <person name="Nichols A."/>
            <person name="Cepeda A.J."/>
            <person name="Yan W."/>
            <person name="Fan B."/>
            <person name="Jiang Y."/>
            <person name="Adhikari A."/>
            <person name="Zheng C.-J."/>
            <person name="Schuster L."/>
            <person name="Cowan T.M."/>
            <person name="Smanski M.J."/>
            <person name="Chevrette M.G."/>
            <person name="De Carvalho L.P.S."/>
            <person name="Shen B."/>
        </authorList>
    </citation>
    <scope>NUCLEOTIDE SEQUENCE [LARGE SCALE GENOMIC DNA]</scope>
    <source>
        <strain evidence="1 2">NPDC047833</strain>
    </source>
</reference>
<proteinExistence type="predicted"/>